<dbReference type="Pfam" id="PF00415">
    <property type="entry name" value="RCC1"/>
    <property type="match status" value="1"/>
</dbReference>
<dbReference type="GO" id="GO:0005085">
    <property type="term" value="F:guanyl-nucleotide exchange factor activity"/>
    <property type="evidence" value="ECO:0007669"/>
    <property type="project" value="TreeGrafter"/>
</dbReference>
<reference evidence="3" key="1">
    <citation type="journal article" date="2015" name="BMC Genomics">
        <title>Genomic and transcriptomic analysis of the endophytic fungus Pestalotiopsis fici reveals its lifestyle and high potential for synthesis of natural products.</title>
        <authorList>
            <person name="Wang X."/>
            <person name="Zhang X."/>
            <person name="Liu L."/>
            <person name="Xiang M."/>
            <person name="Wang W."/>
            <person name="Sun X."/>
            <person name="Che Y."/>
            <person name="Guo L."/>
            <person name="Liu G."/>
            <person name="Guo L."/>
            <person name="Wang C."/>
            <person name="Yin W.B."/>
            <person name="Stadler M."/>
            <person name="Zhang X."/>
            <person name="Liu X."/>
        </authorList>
    </citation>
    <scope>NUCLEOTIDE SEQUENCE [LARGE SCALE GENOMIC DNA]</scope>
    <source>
        <strain evidence="3">W106-1 / CGMCC3.15140</strain>
    </source>
</reference>
<dbReference type="SUPFAM" id="SSF50985">
    <property type="entry name" value="RCC1/BLIP-II"/>
    <property type="match status" value="1"/>
</dbReference>
<dbReference type="GO" id="GO:0005737">
    <property type="term" value="C:cytoplasm"/>
    <property type="evidence" value="ECO:0007669"/>
    <property type="project" value="TreeGrafter"/>
</dbReference>
<dbReference type="AlphaFoldDB" id="W3WWX9"/>
<dbReference type="InParanoid" id="W3WWX9"/>
<dbReference type="Pfam" id="PF13540">
    <property type="entry name" value="RCC1_2"/>
    <property type="match status" value="1"/>
</dbReference>
<sequence length="307" mass="33280">MQLYTSGFNAWDQLNFGKGEQKSEEQPSDYRDFVEVFADDRIDKVWASLTAVRVESSNGTHVAGCLEDWCDTQSDIFSPTVAVTGAYWLAAYGRNTKTVHQYQSPNHYLEGQIHDIFHDLGNIIQITSYETGFVALSDEGKVWSWGDGRFSACLGREVTDEFPANAPGLVTDLVELPTGKITKIAAGGYLVMALTEGNDLYAWGGHPGLPAMFDGLSESPTPVDVDDSDVVDFSVGSSHAALLSKDGHLFAVGDNTNGQLGLPRKEKLHSWTRVPIALGPSKTIISVVCGPRNTLFVVNSKSTQAAS</sequence>
<dbReference type="OrthoDB" id="5370059at2759"/>
<dbReference type="Gene3D" id="2.130.10.30">
    <property type="entry name" value="Regulator of chromosome condensation 1/beta-lactamase-inhibitor protein II"/>
    <property type="match status" value="1"/>
</dbReference>
<dbReference type="PANTHER" id="PTHR45982">
    <property type="entry name" value="REGULATOR OF CHROMOSOME CONDENSATION"/>
    <property type="match status" value="1"/>
</dbReference>
<dbReference type="EMBL" id="KI912116">
    <property type="protein sequence ID" value="ETS77376.1"/>
    <property type="molecule type" value="Genomic_DNA"/>
</dbReference>
<protein>
    <submittedName>
        <fullName evidence="2">Uncharacterized protein</fullName>
    </submittedName>
</protein>
<evidence type="ECO:0000313" key="2">
    <source>
        <dbReference type="EMBL" id="ETS77376.1"/>
    </source>
</evidence>
<dbReference type="eggNOG" id="KOG1426">
    <property type="taxonomic scope" value="Eukaryota"/>
</dbReference>
<dbReference type="GeneID" id="19276263"/>
<dbReference type="OMA" id="TTDGCIY"/>
<name>W3WWX9_PESFW</name>
<dbReference type="InterPro" id="IPR051553">
    <property type="entry name" value="Ran_GTPase-activating"/>
</dbReference>
<keyword evidence="3" id="KW-1185">Reference proteome</keyword>
<feature type="repeat" description="RCC1" evidence="1">
    <location>
        <begin position="140"/>
        <end position="197"/>
    </location>
</feature>
<accession>W3WWX9</accession>
<dbReference type="RefSeq" id="XP_007838022.1">
    <property type="nucleotide sequence ID" value="XM_007839831.1"/>
</dbReference>
<evidence type="ECO:0000313" key="3">
    <source>
        <dbReference type="Proteomes" id="UP000030651"/>
    </source>
</evidence>
<organism evidence="2 3">
    <name type="scientific">Pestalotiopsis fici (strain W106-1 / CGMCC3.15140)</name>
    <dbReference type="NCBI Taxonomy" id="1229662"/>
    <lineage>
        <taxon>Eukaryota</taxon>
        <taxon>Fungi</taxon>
        <taxon>Dikarya</taxon>
        <taxon>Ascomycota</taxon>
        <taxon>Pezizomycotina</taxon>
        <taxon>Sordariomycetes</taxon>
        <taxon>Xylariomycetidae</taxon>
        <taxon>Amphisphaeriales</taxon>
        <taxon>Sporocadaceae</taxon>
        <taxon>Pestalotiopsis</taxon>
    </lineage>
</organism>
<gene>
    <name evidence="2" type="ORF">PFICI_11250</name>
</gene>
<dbReference type="PROSITE" id="PS50012">
    <property type="entry name" value="RCC1_3"/>
    <property type="match status" value="3"/>
</dbReference>
<dbReference type="PANTHER" id="PTHR45982:SF1">
    <property type="entry name" value="REGULATOR OF CHROMOSOME CONDENSATION"/>
    <property type="match status" value="1"/>
</dbReference>
<dbReference type="HOGENOM" id="CLU_046009_1_0_1"/>
<dbReference type="Proteomes" id="UP000030651">
    <property type="component" value="Unassembled WGS sequence"/>
</dbReference>
<dbReference type="KEGG" id="pfy:PFICI_11250"/>
<feature type="repeat" description="RCC1" evidence="1">
    <location>
        <begin position="198"/>
        <end position="246"/>
    </location>
</feature>
<evidence type="ECO:0000256" key="1">
    <source>
        <dbReference type="PROSITE-ProRule" id="PRU00235"/>
    </source>
</evidence>
<proteinExistence type="predicted"/>
<dbReference type="InterPro" id="IPR000408">
    <property type="entry name" value="Reg_chr_condens"/>
</dbReference>
<feature type="repeat" description="RCC1" evidence="1">
    <location>
        <begin position="247"/>
        <end position="300"/>
    </location>
</feature>
<dbReference type="InterPro" id="IPR009091">
    <property type="entry name" value="RCC1/BLIP-II"/>
</dbReference>
<dbReference type="STRING" id="1229662.W3WWX9"/>